<evidence type="ECO:0000313" key="2">
    <source>
        <dbReference type="EMBL" id="VEU34108.1"/>
    </source>
</evidence>
<feature type="compositionally biased region" description="Basic and acidic residues" evidence="1">
    <location>
        <begin position="385"/>
        <end position="407"/>
    </location>
</feature>
<feature type="compositionally biased region" description="Basic and acidic residues" evidence="1">
    <location>
        <begin position="221"/>
        <end position="230"/>
    </location>
</feature>
<feature type="region of interest" description="Disordered" evidence="1">
    <location>
        <begin position="213"/>
        <end position="235"/>
    </location>
</feature>
<sequence length="699" mass="76759">MPSSPGKYANDKDNDMPPPPHKRQRVSPEATGDGSPDTASFSLSPRNKKNFTAGNDSTHSSAIPFPLSVDAGPIFTEVEDQVDGYASVESVLGVPAYILFRRVGGNDDDIKSNDTGVKNGKDHRPRRRRPLLTRQEMEQFLRLTLLAQEIDVLVNLSETVLSRRRFARHFRRSILMQEHPDSKPHSGDAPWKNPWLVTLGPILDVLEQKQYRPDSSLRSAEGGRRRDLLRDGILPDPYPKQQGRDVLCHVHEQITRLCHELQACGVYELERSAEQNRSLVASLTDIVGYDHDHGGENGEHETGKTSAVRILAKEKHALSRLQDHLSRRVRSLLAGFCFSSGATTKGNDDGGSHEDDNNSKQILFDDRASSSSTVIRTGKGNANGNEHEHHNEDNKKLAEKSTNDKSSDTNIVDGDSDDDESSLMSLEEAMTPLELICEKLFAGAGSSKPMASSPLEIEITEDSTKRSMAETRSGISQRGSDEQRRQTQQQQEQTTKISRNTNELNSSNPDRVSAMATASVEASQRTAGAAAVMMALATDPKPATASPWREPPKSMRNEALGSSGNNSSVPRNRFDGTNPKKPGNDDDGSFVEDPPPSDAEDYKEVKHGKKKENSESPKKKGATKGTMGIFDVVDVFTPSSPSEQQPEEEPGRGDDEVRQGHDGGPSDRTEDHLSSLSSQSQTAAEALTRMVQGNSFRYH</sequence>
<feature type="compositionally biased region" description="Polar residues" evidence="1">
    <location>
        <begin position="37"/>
        <end position="61"/>
    </location>
</feature>
<evidence type="ECO:0000256" key="1">
    <source>
        <dbReference type="SAM" id="MobiDB-lite"/>
    </source>
</evidence>
<name>A0A448YWE4_9STRA</name>
<dbReference type="Proteomes" id="UP000291116">
    <property type="component" value="Unassembled WGS sequence"/>
</dbReference>
<accession>A0A448YWE4</accession>
<gene>
    <name evidence="2" type="ORF">PSNMU_V1.4_AUG-EV-PASAV3_0008020</name>
</gene>
<feature type="compositionally biased region" description="Basic and acidic residues" evidence="1">
    <location>
        <begin position="600"/>
        <end position="618"/>
    </location>
</feature>
<reference evidence="2 3" key="1">
    <citation type="submission" date="2019-01" db="EMBL/GenBank/DDBJ databases">
        <authorList>
            <person name="Ferrante I. M."/>
        </authorList>
    </citation>
    <scope>NUCLEOTIDE SEQUENCE [LARGE SCALE GENOMIC DNA]</scope>
    <source>
        <strain evidence="2 3">B856</strain>
    </source>
</reference>
<feature type="compositionally biased region" description="Polar residues" evidence="1">
    <location>
        <begin position="496"/>
        <end position="510"/>
    </location>
</feature>
<dbReference type="EMBL" id="CAACVS010000018">
    <property type="protein sequence ID" value="VEU34108.1"/>
    <property type="molecule type" value="Genomic_DNA"/>
</dbReference>
<feature type="region of interest" description="Disordered" evidence="1">
    <location>
        <begin position="541"/>
        <end position="699"/>
    </location>
</feature>
<keyword evidence="3" id="KW-1185">Reference proteome</keyword>
<evidence type="ECO:0000313" key="3">
    <source>
        <dbReference type="Proteomes" id="UP000291116"/>
    </source>
</evidence>
<protein>
    <submittedName>
        <fullName evidence="2">Uncharacterized protein</fullName>
    </submittedName>
</protein>
<feature type="compositionally biased region" description="Basic and acidic residues" evidence="1">
    <location>
        <begin position="346"/>
        <end position="368"/>
    </location>
</feature>
<organism evidence="2 3">
    <name type="scientific">Pseudo-nitzschia multistriata</name>
    <dbReference type="NCBI Taxonomy" id="183589"/>
    <lineage>
        <taxon>Eukaryota</taxon>
        <taxon>Sar</taxon>
        <taxon>Stramenopiles</taxon>
        <taxon>Ochrophyta</taxon>
        <taxon>Bacillariophyta</taxon>
        <taxon>Bacillariophyceae</taxon>
        <taxon>Bacillariophycidae</taxon>
        <taxon>Bacillariales</taxon>
        <taxon>Bacillariaceae</taxon>
        <taxon>Pseudo-nitzschia</taxon>
    </lineage>
</organism>
<dbReference type="AlphaFoldDB" id="A0A448YWE4"/>
<feature type="region of interest" description="Disordered" evidence="1">
    <location>
        <begin position="1"/>
        <end position="66"/>
    </location>
</feature>
<feature type="compositionally biased region" description="Polar residues" evidence="1">
    <location>
        <begin position="560"/>
        <end position="570"/>
    </location>
</feature>
<feature type="compositionally biased region" description="Low complexity" evidence="1">
    <location>
        <begin position="486"/>
        <end position="495"/>
    </location>
</feature>
<feature type="compositionally biased region" description="Basic and acidic residues" evidence="1">
    <location>
        <begin position="649"/>
        <end position="673"/>
    </location>
</feature>
<feature type="region of interest" description="Disordered" evidence="1">
    <location>
        <begin position="343"/>
        <end position="422"/>
    </location>
</feature>
<dbReference type="OrthoDB" id="56980at2759"/>
<proteinExistence type="predicted"/>
<feature type="region of interest" description="Disordered" evidence="1">
    <location>
        <begin position="445"/>
        <end position="520"/>
    </location>
</feature>